<feature type="domain" description="Beta-galactosidase trimerisation" evidence="11">
    <location>
        <begin position="395"/>
        <end position="601"/>
    </location>
</feature>
<evidence type="ECO:0000256" key="4">
    <source>
        <dbReference type="ARBA" id="ARBA00022801"/>
    </source>
</evidence>
<feature type="binding site" evidence="8">
    <location>
        <position position="109"/>
    </location>
    <ligand>
        <name>substrate</name>
    </ligand>
</feature>
<dbReference type="InterPro" id="IPR013738">
    <property type="entry name" value="Beta_galactosidase_Trimer"/>
</dbReference>
<organism evidence="13 14">
    <name type="scientific">Enterococcus canis</name>
    <dbReference type="NCBI Taxonomy" id="214095"/>
    <lineage>
        <taxon>Bacteria</taxon>
        <taxon>Bacillati</taxon>
        <taxon>Bacillota</taxon>
        <taxon>Bacilli</taxon>
        <taxon>Lactobacillales</taxon>
        <taxon>Enterococcaceae</taxon>
        <taxon>Enterococcus</taxon>
    </lineage>
</organism>
<dbReference type="PIRSF" id="PIRSF001084">
    <property type="entry name" value="B-galactosidase"/>
    <property type="match status" value="1"/>
</dbReference>
<dbReference type="SUPFAM" id="SSF51445">
    <property type="entry name" value="(Trans)glycosidases"/>
    <property type="match status" value="1"/>
</dbReference>
<dbReference type="PANTHER" id="PTHR36447">
    <property type="entry name" value="BETA-GALACTOSIDASE GANA"/>
    <property type="match status" value="1"/>
</dbReference>
<dbReference type="Proteomes" id="UP000181884">
    <property type="component" value="Unassembled WGS sequence"/>
</dbReference>
<dbReference type="GO" id="GO:0046872">
    <property type="term" value="F:metal ion binding"/>
    <property type="evidence" value="ECO:0007669"/>
    <property type="project" value="UniProtKB-KW"/>
</dbReference>
<dbReference type="SUPFAM" id="SSF52317">
    <property type="entry name" value="Class I glutamine amidotransferase-like"/>
    <property type="match status" value="1"/>
</dbReference>
<gene>
    <name evidence="13" type="ORF">RU97_GL000549</name>
</gene>
<comment type="caution">
    <text evidence="13">The sequence shown here is derived from an EMBL/GenBank/DDBJ whole genome shotgun (WGS) entry which is preliminary data.</text>
</comment>
<evidence type="ECO:0000256" key="5">
    <source>
        <dbReference type="ARBA" id="ARBA00023295"/>
    </source>
</evidence>
<dbReference type="GO" id="GO:0006012">
    <property type="term" value="P:galactose metabolic process"/>
    <property type="evidence" value="ECO:0007669"/>
    <property type="project" value="InterPro"/>
</dbReference>
<dbReference type="InterPro" id="IPR017853">
    <property type="entry name" value="GH"/>
</dbReference>
<dbReference type="Gene3D" id="3.20.20.80">
    <property type="entry name" value="Glycosidases"/>
    <property type="match status" value="1"/>
</dbReference>
<dbReference type="Pfam" id="PF08532">
    <property type="entry name" value="Glyco_hydro_42M"/>
    <property type="match status" value="1"/>
</dbReference>
<keyword evidence="9" id="KW-0862">Zinc</keyword>
<dbReference type="Gene3D" id="2.60.40.1180">
    <property type="entry name" value="Golgi alpha-mannosidase II"/>
    <property type="match status" value="1"/>
</dbReference>
<feature type="binding site" evidence="9">
    <location>
        <position position="113"/>
    </location>
    <ligand>
        <name>Zn(2+)</name>
        <dbReference type="ChEBI" id="CHEBI:29105"/>
    </ligand>
</feature>
<feature type="binding site" evidence="9">
    <location>
        <position position="153"/>
    </location>
    <ligand>
        <name>Zn(2+)</name>
        <dbReference type="ChEBI" id="CHEBI:29105"/>
    </ligand>
</feature>
<dbReference type="Pfam" id="PF02449">
    <property type="entry name" value="Glyco_hydro_42"/>
    <property type="match status" value="1"/>
</dbReference>
<dbReference type="PANTHER" id="PTHR36447:SF1">
    <property type="entry name" value="BETA-GALACTOSIDASE GANA"/>
    <property type="match status" value="1"/>
</dbReference>
<feature type="binding site" evidence="9">
    <location>
        <position position="158"/>
    </location>
    <ligand>
        <name>Zn(2+)</name>
        <dbReference type="ChEBI" id="CHEBI:29105"/>
    </ligand>
</feature>
<dbReference type="STRING" id="214095.RU97_GL000549"/>
<feature type="active site" description="Nucleophile" evidence="7">
    <location>
        <position position="305"/>
    </location>
</feature>
<feature type="domain" description="Glycoside hydrolase family 42 N-terminal" evidence="10">
    <location>
        <begin position="12"/>
        <end position="384"/>
    </location>
</feature>
<evidence type="ECO:0000259" key="10">
    <source>
        <dbReference type="Pfam" id="PF02449"/>
    </source>
</evidence>
<dbReference type="AlphaFoldDB" id="A0A1L8RKM8"/>
<dbReference type="InterPro" id="IPR029062">
    <property type="entry name" value="Class_I_gatase-like"/>
</dbReference>
<keyword evidence="9" id="KW-0479">Metal-binding</keyword>
<dbReference type="RefSeq" id="WP_067392697.1">
    <property type="nucleotide sequence ID" value="NZ_JXKH01000001.1"/>
</dbReference>
<sequence length="667" mass="75840">MSYFKNMLFGGDYNPEQWPEEIWLEDMRILNLASINSATINVFSWSQLQPSEEQYDFSTLDKIIEMLIAHNYQIVLGTSTAALPAWMSHRYPNVNRTDFEGRAHRFGHRHNACPNSPVFRKYSAQLAGKLAERYANLDNLACWHISNEYGGECYCENCAKAFRVWLKKKYTTLSALNKAWNMTFWSHTIYSWEEIVVPNALGDAIGTEKTAFAGISLDYRRFMSDAILQNFKDEKAAIRAYDLLTPVTTNLMGTYKGLDYFKFAKEMDIVSWDSYPSYNTPVSFSAMTHDLMRGLKSGQPFMLMEQTPSQQNWQPYNSLKRPGQMRNMSYQAVAHGADTVQFFQLRRSVGACEKFHGAVIDHVGTEHTRVFGEVAQLGTELAKLGDTLLDSRTPAKVAIIFDWPTYWGLEYASGPTVELRYVEQIHHYYQSFYERNIDIDMIGLHEDFSKYTLVIAPCLYMITNEQAAKITDFVMNGGHFVTTMMSGLVDETDNVHLGGYPGPLKDLLGIWVEEFDALPPEREYQVIFKDGTESGCRMLCDILHLRGATCLAKYGPGEFYQDSPVITVNRVGAGQAYYVGTMLTGTGMTYLVEQVLNQLDIPEINTPTGIEIKHREKNGQTFSFVLNHLDQNVACTLPFDGIDLLTGKNIERDIELAPYDVKIIVNK</sequence>
<feature type="binding site" evidence="8">
    <location>
        <position position="147"/>
    </location>
    <ligand>
        <name>substrate</name>
    </ligand>
</feature>
<dbReference type="Gene3D" id="3.40.50.880">
    <property type="match status" value="1"/>
</dbReference>
<evidence type="ECO:0000313" key="14">
    <source>
        <dbReference type="Proteomes" id="UP000181884"/>
    </source>
</evidence>
<feature type="binding site" evidence="8">
    <location>
        <position position="313"/>
    </location>
    <ligand>
        <name>substrate</name>
    </ligand>
</feature>
<evidence type="ECO:0000259" key="12">
    <source>
        <dbReference type="Pfam" id="PF08533"/>
    </source>
</evidence>
<keyword evidence="14" id="KW-1185">Reference proteome</keyword>
<evidence type="ECO:0000256" key="9">
    <source>
        <dbReference type="PIRSR" id="PIRSR001084-3"/>
    </source>
</evidence>
<dbReference type="InterPro" id="IPR013529">
    <property type="entry name" value="Glyco_hydro_42_N"/>
</dbReference>
<evidence type="ECO:0000256" key="6">
    <source>
        <dbReference type="PIRNR" id="PIRNR001084"/>
    </source>
</evidence>
<evidence type="ECO:0000256" key="7">
    <source>
        <dbReference type="PIRSR" id="PIRSR001084-1"/>
    </source>
</evidence>
<name>A0A1L8RKM8_9ENTE</name>
<dbReference type="CDD" id="cd03143">
    <property type="entry name" value="A4_beta-galactosidase_middle_domain"/>
    <property type="match status" value="1"/>
</dbReference>
<dbReference type="GO" id="GO:0004565">
    <property type="term" value="F:beta-galactosidase activity"/>
    <property type="evidence" value="ECO:0007669"/>
    <property type="project" value="UniProtKB-EC"/>
</dbReference>
<keyword evidence="5 6" id="KW-0326">Glycosidase</keyword>
<dbReference type="GO" id="GO:0009341">
    <property type="term" value="C:beta-galactosidase complex"/>
    <property type="evidence" value="ECO:0007669"/>
    <property type="project" value="InterPro"/>
</dbReference>
<feature type="active site" description="Proton donor" evidence="7">
    <location>
        <position position="148"/>
    </location>
</feature>
<feature type="domain" description="Beta-galactosidase C-terminal" evidence="12">
    <location>
        <begin position="609"/>
        <end position="665"/>
    </location>
</feature>
<evidence type="ECO:0000256" key="2">
    <source>
        <dbReference type="ARBA" id="ARBA00005940"/>
    </source>
</evidence>
<dbReference type="InterPro" id="IPR003476">
    <property type="entry name" value="Glyco_hydro_42"/>
</dbReference>
<evidence type="ECO:0000313" key="13">
    <source>
        <dbReference type="EMBL" id="OJG20316.1"/>
    </source>
</evidence>
<evidence type="ECO:0000256" key="8">
    <source>
        <dbReference type="PIRSR" id="PIRSR001084-2"/>
    </source>
</evidence>
<comment type="catalytic activity">
    <reaction evidence="1 6">
        <text>Hydrolysis of terminal non-reducing beta-D-galactose residues in beta-D-galactosides.</text>
        <dbReference type="EC" id="3.2.1.23"/>
    </reaction>
</comment>
<dbReference type="Pfam" id="PF08533">
    <property type="entry name" value="Glyco_hydro_42C"/>
    <property type="match status" value="1"/>
</dbReference>
<dbReference type="EC" id="3.2.1.23" evidence="3 6"/>
<protein>
    <recommendedName>
        <fullName evidence="3 6">Beta-galactosidase</fullName>
        <shortName evidence="6">Beta-gal</shortName>
        <ecNumber evidence="3 6">3.2.1.23</ecNumber>
    </recommendedName>
</protein>
<keyword evidence="4 6" id="KW-0378">Hydrolase</keyword>
<evidence type="ECO:0000256" key="3">
    <source>
        <dbReference type="ARBA" id="ARBA00012756"/>
    </source>
</evidence>
<dbReference type="InterPro" id="IPR013739">
    <property type="entry name" value="Beta_galactosidase_C"/>
</dbReference>
<proteinExistence type="inferred from homology"/>
<dbReference type="EMBL" id="JXKH01000001">
    <property type="protein sequence ID" value="OJG20316.1"/>
    <property type="molecule type" value="Genomic_DNA"/>
</dbReference>
<comment type="similarity">
    <text evidence="2 6">Belongs to the glycosyl hydrolase 42 family.</text>
</comment>
<evidence type="ECO:0000259" key="11">
    <source>
        <dbReference type="Pfam" id="PF08532"/>
    </source>
</evidence>
<feature type="binding site" evidence="9">
    <location>
        <position position="155"/>
    </location>
    <ligand>
        <name>Zn(2+)</name>
        <dbReference type="ChEBI" id="CHEBI:29105"/>
    </ligand>
</feature>
<accession>A0A1L8RKM8</accession>
<dbReference type="InterPro" id="IPR013780">
    <property type="entry name" value="Glyco_hydro_b"/>
</dbReference>
<evidence type="ECO:0000256" key="1">
    <source>
        <dbReference type="ARBA" id="ARBA00001412"/>
    </source>
</evidence>
<reference evidence="13 14" key="1">
    <citation type="submission" date="2014-12" db="EMBL/GenBank/DDBJ databases">
        <title>Draft genome sequences of 29 type strains of Enterococci.</title>
        <authorList>
            <person name="Zhong Z."/>
            <person name="Sun Z."/>
            <person name="Liu W."/>
            <person name="Zhang W."/>
            <person name="Zhang H."/>
        </authorList>
    </citation>
    <scope>NUCLEOTIDE SEQUENCE [LARGE SCALE GENOMIC DNA]</scope>
    <source>
        <strain evidence="13 14">DSM 17029</strain>
    </source>
</reference>